<organism evidence="4 5">
    <name type="scientific">Bursaphelenchus okinawaensis</name>
    <dbReference type="NCBI Taxonomy" id="465554"/>
    <lineage>
        <taxon>Eukaryota</taxon>
        <taxon>Metazoa</taxon>
        <taxon>Ecdysozoa</taxon>
        <taxon>Nematoda</taxon>
        <taxon>Chromadorea</taxon>
        <taxon>Rhabditida</taxon>
        <taxon>Tylenchina</taxon>
        <taxon>Tylenchomorpha</taxon>
        <taxon>Aphelenchoidea</taxon>
        <taxon>Aphelenchoididae</taxon>
        <taxon>Bursaphelenchus</taxon>
    </lineage>
</organism>
<dbReference type="InterPro" id="IPR035969">
    <property type="entry name" value="Rab-GAP_TBC_sf"/>
</dbReference>
<evidence type="ECO:0000256" key="2">
    <source>
        <dbReference type="SAM" id="Coils"/>
    </source>
</evidence>
<dbReference type="InterPro" id="IPR006020">
    <property type="entry name" value="PTB/PI_dom"/>
</dbReference>
<keyword evidence="1" id="KW-0343">GTPase activation</keyword>
<dbReference type="Pfam" id="PF00566">
    <property type="entry name" value="RabGAP-TBC"/>
    <property type="match status" value="1"/>
</dbReference>
<dbReference type="InterPro" id="IPR011993">
    <property type="entry name" value="PH-like_dom_sf"/>
</dbReference>
<evidence type="ECO:0000313" key="5">
    <source>
        <dbReference type="Proteomes" id="UP000614601"/>
    </source>
</evidence>
<keyword evidence="5" id="KW-1185">Reference proteome</keyword>
<evidence type="ECO:0000256" key="1">
    <source>
        <dbReference type="ARBA" id="ARBA00022468"/>
    </source>
</evidence>
<dbReference type="SUPFAM" id="SSF50729">
    <property type="entry name" value="PH domain-like"/>
    <property type="match status" value="1"/>
</dbReference>
<dbReference type="Gene3D" id="1.10.8.270">
    <property type="entry name" value="putative rabgap domain of human tbc1 domain family member 14 like domains"/>
    <property type="match status" value="1"/>
</dbReference>
<name>A0A811LQP7_9BILA</name>
<dbReference type="SMART" id="SM00462">
    <property type="entry name" value="PTB"/>
    <property type="match status" value="1"/>
</dbReference>
<keyword evidence="2" id="KW-0175">Coiled coil</keyword>
<dbReference type="Gene3D" id="1.10.472.80">
    <property type="entry name" value="Ypt/Rab-GAP domain of gyp1p, domain 3"/>
    <property type="match status" value="1"/>
</dbReference>
<dbReference type="FunFam" id="1.10.8.270:FF:000001">
    <property type="entry name" value="TBC1 domain family member 1"/>
    <property type="match status" value="1"/>
</dbReference>
<dbReference type="Pfam" id="PF12473">
    <property type="entry name" value="DUF3694"/>
    <property type="match status" value="1"/>
</dbReference>
<reference evidence="4" key="1">
    <citation type="submission" date="2020-09" db="EMBL/GenBank/DDBJ databases">
        <authorList>
            <person name="Kikuchi T."/>
        </authorList>
    </citation>
    <scope>NUCLEOTIDE SEQUENCE</scope>
    <source>
        <strain evidence="4">SH1</strain>
    </source>
</reference>
<proteinExistence type="predicted"/>
<dbReference type="AlphaFoldDB" id="A0A811LQP7"/>
<dbReference type="OrthoDB" id="295078at2759"/>
<feature type="coiled-coil region" evidence="2">
    <location>
        <begin position="869"/>
        <end position="896"/>
    </location>
</feature>
<dbReference type="PANTHER" id="PTHR47219:SF9">
    <property type="entry name" value="GTPASE ACTIVATING PROTEIN AND CENTROSOME-ASSOCIATED, ISOFORM B"/>
    <property type="match status" value="1"/>
</dbReference>
<dbReference type="Gene3D" id="1.10.10.750">
    <property type="entry name" value="Ypt/Rab-GAP domain of gyp1p, domain 1"/>
    <property type="match status" value="1"/>
</dbReference>
<evidence type="ECO:0000259" key="3">
    <source>
        <dbReference type="PROSITE" id="PS50086"/>
    </source>
</evidence>
<comment type="caution">
    <text evidence="4">The sequence shown here is derived from an EMBL/GenBank/DDBJ whole genome shotgun (WGS) entry which is preliminary data.</text>
</comment>
<dbReference type="GO" id="GO:0005096">
    <property type="term" value="F:GTPase activator activity"/>
    <property type="evidence" value="ECO:0007669"/>
    <property type="project" value="UniProtKB-KW"/>
</dbReference>
<dbReference type="Proteomes" id="UP000783686">
    <property type="component" value="Unassembled WGS sequence"/>
</dbReference>
<evidence type="ECO:0000313" key="4">
    <source>
        <dbReference type="EMBL" id="CAD5229473.1"/>
    </source>
</evidence>
<dbReference type="SUPFAM" id="SSF47923">
    <property type="entry name" value="Ypt/Rab-GAP domain of gyp1p"/>
    <property type="match status" value="2"/>
</dbReference>
<dbReference type="FunFam" id="1.10.472.80:FF:000007">
    <property type="entry name" value="Rab GTPase-activating protein 1 isoform X1"/>
    <property type="match status" value="1"/>
</dbReference>
<dbReference type="EMBL" id="CAJFDH010000006">
    <property type="protein sequence ID" value="CAD5229473.1"/>
    <property type="molecule type" value="Genomic_DNA"/>
</dbReference>
<dbReference type="EMBL" id="CAJFCW020000006">
    <property type="protein sequence ID" value="CAG9126733.1"/>
    <property type="molecule type" value="Genomic_DNA"/>
</dbReference>
<dbReference type="GO" id="GO:0031267">
    <property type="term" value="F:small GTPase binding"/>
    <property type="evidence" value="ECO:0007669"/>
    <property type="project" value="TreeGrafter"/>
</dbReference>
<dbReference type="SMART" id="SM00164">
    <property type="entry name" value="TBC"/>
    <property type="match status" value="1"/>
</dbReference>
<dbReference type="InterPro" id="IPR000195">
    <property type="entry name" value="Rab-GAP-TBC_dom"/>
</dbReference>
<dbReference type="Pfam" id="PF00640">
    <property type="entry name" value="PID"/>
    <property type="match status" value="1"/>
</dbReference>
<dbReference type="Proteomes" id="UP000614601">
    <property type="component" value="Unassembled WGS sequence"/>
</dbReference>
<protein>
    <recommendedName>
        <fullName evidence="3">Rab-GAP TBC domain-containing protein</fullName>
    </recommendedName>
</protein>
<gene>
    <name evidence="4" type="ORF">BOKJ2_LOCUS13532</name>
</gene>
<accession>A0A811LQP7</accession>
<sequence length="939" mass="107326">MEEQQNGVDSPATTFSNVSYLGSSTVADPTNEAEVSQIISQLNEGMKSGAMNVKVAVPTHFSGQIGLIDGETEQLIREFNIAQIRCCTCGLRGTKQQECIAFSFTQNFGKKDASHQCHVFRCQSAQAVGHMLQCFQKVFESKNPSAPGVSYEEEHEFSMYLEVKEDDDNEAGFIFSPVETNCFKFRKDRKRKFVAVIKQTKGPRDLCIRKCFGFLLAAGRYLRESDMQLLDSQESQQLDNNTVYQVEAPWNPRARNFEVLNIETPKETRAFMTVAVDVIFDGVDESVRFSMECRARVVHQMESFPFSPRVPVVESFFMKLMVVDGKSKITSFESAAQRDRSQGMANGKSLEKMPIQLIHPTNDDESDSDEPLLSGSGAVNREISEEVLKEWNEMIVVWSSNPEERPQVLSELMLSNGGIPDVLREKVWPLLSKAVIDIELEQTYHLLLEKDAVAEQVILRDIHRTFPAHDYFKKANGEGQSRLYKISKAYSLYDEEVGYCQGLSFLAAALLLHMSEEKSFCVLVRIMYNYELRDLFKLGFDALHLRFYQLQKLIEYYVPDLYRHFSDNNVETHMYASQWFLTLFTAKFPLQMVFYIIDLFLAEGINTIFHVAVALLQDTKSDLLRLDFEGILKYFRVTLPRRYRSEAVAKELIVKAVNLKISHKKLTKYEKMFREAKQNELETLDPKDRLEREVTTLKNTVMRLERENDDLARELVTSKIDLRNRLDLTEDKLEQCVMANQRKANECKDLQDEISVLREQSVLLKETCTNEMDRLQGMLGRYDTVCGLFEADRSECRNKIKGLEKCVAGCPKCKKELGKVEELFKVVSLERDIPVLDNSVHGDKVNGKRTEHGKGVYGEQSTKYLMDLVAEYEKSLKHVESELVETKLALVEAQCQNQGLVHQMSARSQNSSDSAWLKKTLSSIKEVGMSIKNNGAHAE</sequence>
<dbReference type="Gene3D" id="2.30.29.30">
    <property type="entry name" value="Pleckstrin-homology domain (PH domain)/Phosphotyrosine-binding domain (PTB)"/>
    <property type="match status" value="1"/>
</dbReference>
<feature type="domain" description="Rab-GAP TBC" evidence="3">
    <location>
        <begin position="418"/>
        <end position="604"/>
    </location>
</feature>
<feature type="coiled-coil region" evidence="2">
    <location>
        <begin position="687"/>
        <end position="767"/>
    </location>
</feature>
<dbReference type="InterPro" id="IPR050302">
    <property type="entry name" value="Rab_GAP_TBC_domain"/>
</dbReference>
<dbReference type="PANTHER" id="PTHR47219">
    <property type="entry name" value="RAB GTPASE-ACTIVATING PROTEIN 1-LIKE"/>
    <property type="match status" value="1"/>
</dbReference>
<dbReference type="PROSITE" id="PS50086">
    <property type="entry name" value="TBC_RABGAP"/>
    <property type="match status" value="1"/>
</dbReference>
<dbReference type="InterPro" id="IPR022164">
    <property type="entry name" value="Kinesin-like"/>
</dbReference>